<dbReference type="InterPro" id="IPR036397">
    <property type="entry name" value="RNaseH_sf"/>
</dbReference>
<gene>
    <name evidence="2" type="ORF">GGX14DRAFT_629921</name>
</gene>
<feature type="compositionally biased region" description="Low complexity" evidence="1">
    <location>
        <begin position="711"/>
        <end position="723"/>
    </location>
</feature>
<feature type="region of interest" description="Disordered" evidence="1">
    <location>
        <begin position="692"/>
        <end position="754"/>
    </location>
</feature>
<dbReference type="InterPro" id="IPR036537">
    <property type="entry name" value="Adaptor_Cbl_N_dom_sf"/>
</dbReference>
<dbReference type="InterPro" id="IPR059179">
    <property type="entry name" value="MLKL-like_MCAfunc"/>
</dbReference>
<organism evidence="2 3">
    <name type="scientific">Mycena pura</name>
    <dbReference type="NCBI Taxonomy" id="153505"/>
    <lineage>
        <taxon>Eukaryota</taxon>
        <taxon>Fungi</taxon>
        <taxon>Dikarya</taxon>
        <taxon>Basidiomycota</taxon>
        <taxon>Agaricomycotina</taxon>
        <taxon>Agaricomycetes</taxon>
        <taxon>Agaricomycetidae</taxon>
        <taxon>Agaricales</taxon>
        <taxon>Marasmiineae</taxon>
        <taxon>Mycenaceae</taxon>
        <taxon>Mycena</taxon>
    </lineage>
</organism>
<feature type="compositionally biased region" description="Pro residues" evidence="1">
    <location>
        <begin position="736"/>
        <end position="748"/>
    </location>
</feature>
<accession>A0AAD6YS56</accession>
<dbReference type="GO" id="GO:0003676">
    <property type="term" value="F:nucleic acid binding"/>
    <property type="evidence" value="ECO:0007669"/>
    <property type="project" value="InterPro"/>
</dbReference>
<dbReference type="GO" id="GO:0007166">
    <property type="term" value="P:cell surface receptor signaling pathway"/>
    <property type="evidence" value="ECO:0007669"/>
    <property type="project" value="InterPro"/>
</dbReference>
<dbReference type="CDD" id="cd21037">
    <property type="entry name" value="MLKL_NTD"/>
    <property type="match status" value="1"/>
</dbReference>
<dbReference type="Gene3D" id="3.30.420.10">
    <property type="entry name" value="Ribonuclease H-like superfamily/Ribonuclease H"/>
    <property type="match status" value="1"/>
</dbReference>
<name>A0AAD6YS56_9AGAR</name>
<dbReference type="EMBL" id="JARJCW010000003">
    <property type="protein sequence ID" value="KAJ7227435.1"/>
    <property type="molecule type" value="Genomic_DNA"/>
</dbReference>
<evidence type="ECO:0000313" key="2">
    <source>
        <dbReference type="EMBL" id="KAJ7227435.1"/>
    </source>
</evidence>
<dbReference type="Gene3D" id="1.20.930.20">
    <property type="entry name" value="Adaptor protein Cbl, N-terminal domain"/>
    <property type="match status" value="1"/>
</dbReference>
<feature type="region of interest" description="Disordered" evidence="1">
    <location>
        <begin position="805"/>
        <end position="832"/>
    </location>
</feature>
<comment type="caution">
    <text evidence="2">The sequence shown here is derived from an EMBL/GenBank/DDBJ whole genome shotgun (WGS) entry which is preliminary data.</text>
</comment>
<evidence type="ECO:0000313" key="3">
    <source>
        <dbReference type="Proteomes" id="UP001219525"/>
    </source>
</evidence>
<evidence type="ECO:0000256" key="1">
    <source>
        <dbReference type="SAM" id="MobiDB-lite"/>
    </source>
</evidence>
<protein>
    <submittedName>
        <fullName evidence="2">Uncharacterized protein</fullName>
    </submittedName>
</protein>
<dbReference type="Proteomes" id="UP001219525">
    <property type="component" value="Unassembled WGS sequence"/>
</dbReference>
<reference evidence="2" key="1">
    <citation type="submission" date="2023-03" db="EMBL/GenBank/DDBJ databases">
        <title>Massive genome expansion in bonnet fungi (Mycena s.s.) driven by repeated elements and novel gene families across ecological guilds.</title>
        <authorList>
            <consortium name="Lawrence Berkeley National Laboratory"/>
            <person name="Harder C.B."/>
            <person name="Miyauchi S."/>
            <person name="Viragh M."/>
            <person name="Kuo A."/>
            <person name="Thoen E."/>
            <person name="Andreopoulos B."/>
            <person name="Lu D."/>
            <person name="Skrede I."/>
            <person name="Drula E."/>
            <person name="Henrissat B."/>
            <person name="Morin E."/>
            <person name="Kohler A."/>
            <person name="Barry K."/>
            <person name="LaButti K."/>
            <person name="Morin E."/>
            <person name="Salamov A."/>
            <person name="Lipzen A."/>
            <person name="Mereny Z."/>
            <person name="Hegedus B."/>
            <person name="Baldrian P."/>
            <person name="Stursova M."/>
            <person name="Weitz H."/>
            <person name="Taylor A."/>
            <person name="Grigoriev I.V."/>
            <person name="Nagy L.G."/>
            <person name="Martin F."/>
            <person name="Kauserud H."/>
        </authorList>
    </citation>
    <scope>NUCLEOTIDE SEQUENCE</scope>
    <source>
        <strain evidence="2">9144</strain>
    </source>
</reference>
<sequence length="1053" mass="117289">MQNINGLLHTAREKVDEFTALFKFLHHHPVPALYRILVHTGADGRSPTKTLKKCKLAVDGKYHPTNFFQWEIDLGMIMYEPRGLSAVYPFSKSLYALPSRNAPQNRRREPCVYGVHPGDVLCNISTYFGDTPESHPDSSAPRRYLHTASFDEITKVHVADLITVGAISQLSRTRYGAKPVFVGSSCKMGDASNECLVRCSGCYRIALFVLCLTNEAVEGNPIHDFVKNLFGLNLFTGKNNLTVDFDCKHEIKRMCNTIRSSQGLRLLIKGVCINGDMLLHWLERIPGYDWSEVSIHALLNPPDAQHVHGAVKLLLVIIDIRNVGELLDALLRCTSSSFSFLLCAIYFKHSTSFHPYADLQAMVKNTIFLIAKTRAFDPELEVFFCLLSAGTTYSEYYSAASEWWADIIRIAVLPSSTRRISLPAPVLSMLRIRSPRRASDALAATTVTLKAIQASTDACTPLKSVVSAVIVLLELSEKIKSNKKGCEHIAKRSARLVQDIWAQTKDFDVALPAEVEQSIVEIKKLCKEIKTFFTELKKENAWERFARQDRNKKQVEEYGRLLDEAMLHFSVNLELSIRRLYLESAAVDRERHTAVLAVSRTSESERVQLLTQIRGTTTHIPRRQNTQTQYRQAATDPHDVLASALSSASAQITLRLAVESFAEMFRRLRYQIFNTGQTVSSDTRRTAAISRHVAEDDTARPPPNLRPIHAAPPASSPLTTTPAFVPPRVSNGDSPPVTPPPRNLPPQPHCTRSSPLHAHGHCYTLGFAECAHAAVAEPGEAESDAALLQAYDVEGGFASELLGYEADEDDDVGGLDSDDEVDEDGDDSDDHESDAMFAFKLAEGNRRKGGILTQKAMRKASNSQLKKLFLERSVSAKSKMLTIPILHENGQQPRDAIKNRMDEALERVRKYVPHVPPPQPRPSQCLELPQNALPHMRELATRPRCSPAPPTRRTRSRCSAAYTSQAVMQIRTRRYMFARATKAVSLVSPAYYADLACERGRCYLHKLLQGLSSSAVTTTSSGSATDEAVMQEATQLWHGGVQGPQLKNTMYYL</sequence>
<proteinExistence type="predicted"/>
<dbReference type="AlphaFoldDB" id="A0AAD6YS56"/>
<keyword evidence="3" id="KW-1185">Reference proteome</keyword>